<dbReference type="RefSeq" id="WP_023393131.1">
    <property type="nucleotide sequence ID" value="NZ_ASGZ01000005.1"/>
</dbReference>
<protein>
    <submittedName>
        <fullName evidence="2">Chaperone protein</fullName>
    </submittedName>
</protein>
<evidence type="ECO:0000313" key="3">
    <source>
        <dbReference type="Proteomes" id="UP000017840"/>
    </source>
</evidence>
<gene>
    <name evidence="2" type="ORF">K933_02696</name>
</gene>
<keyword evidence="3" id="KW-1185">Reference proteome</keyword>
<dbReference type="Proteomes" id="UP000017840">
    <property type="component" value="Unassembled WGS sequence"/>
</dbReference>
<dbReference type="Gene3D" id="1.10.3480.10">
    <property type="entry name" value="TorD-like"/>
    <property type="match status" value="1"/>
</dbReference>
<dbReference type="InterPro" id="IPR020945">
    <property type="entry name" value="DMSO/NO3_reduct_chaperone"/>
</dbReference>
<feature type="compositionally biased region" description="Basic and acidic residues" evidence="1">
    <location>
        <begin position="44"/>
        <end position="56"/>
    </location>
</feature>
<sequence>MTTDPETDAETHDETNGTRTESAASDARGAPESTDGGAVGSRSAADRVDPEGVDRDAAARSSVYALLATLFDEPDEPTYDRLAGGEVDATCRALLDATDLSVDPPDLTVDDDRATLCARFNDLFTVGYAEYEDRTDGSLDTEGPPVSLYETTYRPEASWNDVNLDLARAYDYFGLEIDQSARDNHDYLPYQLEFAGYLARREAGAESSGGAARARLDLHDRHLHVVAGGLADRMADEPGTGLYGELADFLDRFVTADQAALARRVEATGGDGA</sequence>
<dbReference type="AlphaFoldDB" id="V4GXI4"/>
<reference evidence="2 3" key="1">
    <citation type="journal article" date="2013" name="Genome Announc.">
        <title>Draft Genome Sequence of 'Candidatus Halobonum tyrrellensis' Strain G22, Isolated from the Hypersaline Waters of Lake Tyrrell, Australia.</title>
        <authorList>
            <person name="Ugalde J.A."/>
            <person name="Narasingarao P."/>
            <person name="Kuo S."/>
            <person name="Podell S."/>
            <person name="Allen E.E."/>
        </authorList>
    </citation>
    <scope>NUCLEOTIDE SEQUENCE [LARGE SCALE GENOMIC DNA]</scope>
    <source>
        <strain evidence="2 3">G22</strain>
    </source>
</reference>
<comment type="caution">
    <text evidence="2">The sequence shown here is derived from an EMBL/GenBank/DDBJ whole genome shotgun (WGS) entry which is preliminary data.</text>
</comment>
<dbReference type="Pfam" id="PF02613">
    <property type="entry name" value="Nitrate_red_del"/>
    <property type="match status" value="1"/>
</dbReference>
<dbReference type="SUPFAM" id="SSF89155">
    <property type="entry name" value="TorD-like"/>
    <property type="match status" value="1"/>
</dbReference>
<feature type="region of interest" description="Disordered" evidence="1">
    <location>
        <begin position="1"/>
        <end position="56"/>
    </location>
</feature>
<proteinExistence type="predicted"/>
<organism evidence="2 3">
    <name type="scientific">Candidatus Halobonum tyrrellensis G22</name>
    <dbReference type="NCBI Taxonomy" id="1324957"/>
    <lineage>
        <taxon>Archaea</taxon>
        <taxon>Methanobacteriati</taxon>
        <taxon>Methanobacteriota</taxon>
        <taxon>Stenosarchaea group</taxon>
        <taxon>Halobacteria</taxon>
        <taxon>Halobacteriales</taxon>
        <taxon>Haloferacaceae</taxon>
        <taxon>Candidatus Halobonum</taxon>
    </lineage>
</organism>
<dbReference type="STRING" id="1324957.K933_02696"/>
<dbReference type="OrthoDB" id="226594at2157"/>
<dbReference type="NCBIfam" id="TIGR03482">
    <property type="entry name" value="DMSO_red_II_cha"/>
    <property type="match status" value="1"/>
</dbReference>
<dbReference type="InterPro" id="IPR017843">
    <property type="entry name" value="DMSO_Rdtase_II_chaperone"/>
</dbReference>
<dbReference type="PATRIC" id="fig|1324957.4.peg.551"/>
<name>V4GXI4_9EURY</name>
<evidence type="ECO:0000313" key="2">
    <source>
        <dbReference type="EMBL" id="ESP89856.1"/>
    </source>
</evidence>
<dbReference type="eggNOG" id="arCOG01506">
    <property type="taxonomic scope" value="Archaea"/>
</dbReference>
<dbReference type="EMBL" id="ASGZ01000005">
    <property type="protein sequence ID" value="ESP89856.1"/>
    <property type="molecule type" value="Genomic_DNA"/>
</dbReference>
<accession>V4GXI4</accession>
<dbReference type="InterPro" id="IPR036411">
    <property type="entry name" value="TorD-like_sf"/>
</dbReference>
<evidence type="ECO:0000256" key="1">
    <source>
        <dbReference type="SAM" id="MobiDB-lite"/>
    </source>
</evidence>